<sequence>MGSVQGLVTEPYRAALEGDWERMKRFYEENREAVFYPLTVTNDTAFHIAVYSSTKSPLKELIHIVPNPPIARADDKKNTPLHEAGAIGNIEAAQVLMRWSPEQLEARNALGETPMFRAAAFAICIFSASEMIIPPFFKVPSMANTSGHLLNPMVCSRYSPRIS</sequence>
<dbReference type="Proteomes" id="UP000813462">
    <property type="component" value="Unassembled WGS sequence"/>
</dbReference>
<dbReference type="PANTHER" id="PTHR47303:SF1">
    <property type="entry name" value="NF-KAPPA-B INHIBITOR BETA"/>
    <property type="match status" value="1"/>
</dbReference>
<dbReference type="EMBL" id="JAEACU010000011">
    <property type="protein sequence ID" value="KAH7514938.1"/>
    <property type="molecule type" value="Genomic_DNA"/>
</dbReference>
<dbReference type="GO" id="GO:0071222">
    <property type="term" value="P:cellular response to lipopolysaccharide"/>
    <property type="evidence" value="ECO:0007669"/>
    <property type="project" value="TreeGrafter"/>
</dbReference>
<name>A0A978UJF7_ZIZJJ</name>
<accession>A0A978UJF7</accession>
<reference evidence="1" key="1">
    <citation type="journal article" date="2021" name="Front. Plant Sci.">
        <title>Chromosome-Scale Genome Assembly for Chinese Sour Jujube and Insights Into Its Genome Evolution and Domestication Signature.</title>
        <authorList>
            <person name="Shen L.-Y."/>
            <person name="Luo H."/>
            <person name="Wang X.-L."/>
            <person name="Wang X.-M."/>
            <person name="Qiu X.-J."/>
            <person name="Liu H."/>
            <person name="Zhou S.-S."/>
            <person name="Jia K.-H."/>
            <person name="Nie S."/>
            <person name="Bao Y.-T."/>
            <person name="Zhang R.-G."/>
            <person name="Yun Q.-Z."/>
            <person name="Chai Y.-H."/>
            <person name="Lu J.-Y."/>
            <person name="Li Y."/>
            <person name="Zhao S.-W."/>
            <person name="Mao J.-F."/>
            <person name="Jia S.-G."/>
            <person name="Mao Y.-M."/>
        </authorList>
    </citation>
    <scope>NUCLEOTIDE SEQUENCE</scope>
    <source>
        <strain evidence="1">AT0</strain>
        <tissue evidence="1">Leaf</tissue>
    </source>
</reference>
<evidence type="ECO:0000313" key="1">
    <source>
        <dbReference type="EMBL" id="KAH7514938.1"/>
    </source>
</evidence>
<comment type="caution">
    <text evidence="1">The sequence shown here is derived from an EMBL/GenBank/DDBJ whole genome shotgun (WGS) entry which is preliminary data.</text>
</comment>
<protein>
    <submittedName>
        <fullName evidence="1">Uncharacterized protein</fullName>
    </submittedName>
</protein>
<dbReference type="PANTHER" id="PTHR47303">
    <property type="match status" value="1"/>
</dbReference>
<proteinExistence type="predicted"/>
<dbReference type="Gene3D" id="1.25.40.20">
    <property type="entry name" value="Ankyrin repeat-containing domain"/>
    <property type="match status" value="1"/>
</dbReference>
<dbReference type="AlphaFoldDB" id="A0A978UJF7"/>
<dbReference type="InterPro" id="IPR036770">
    <property type="entry name" value="Ankyrin_rpt-contain_sf"/>
</dbReference>
<gene>
    <name evidence="1" type="ORF">FEM48_Zijuj11G0143200</name>
</gene>
<organism evidence="1 2">
    <name type="scientific">Ziziphus jujuba var. spinosa</name>
    <dbReference type="NCBI Taxonomy" id="714518"/>
    <lineage>
        <taxon>Eukaryota</taxon>
        <taxon>Viridiplantae</taxon>
        <taxon>Streptophyta</taxon>
        <taxon>Embryophyta</taxon>
        <taxon>Tracheophyta</taxon>
        <taxon>Spermatophyta</taxon>
        <taxon>Magnoliopsida</taxon>
        <taxon>eudicotyledons</taxon>
        <taxon>Gunneridae</taxon>
        <taxon>Pentapetalae</taxon>
        <taxon>rosids</taxon>
        <taxon>fabids</taxon>
        <taxon>Rosales</taxon>
        <taxon>Rhamnaceae</taxon>
        <taxon>Paliureae</taxon>
        <taxon>Ziziphus</taxon>
    </lineage>
</organism>
<evidence type="ECO:0000313" key="2">
    <source>
        <dbReference type="Proteomes" id="UP000813462"/>
    </source>
</evidence>
<dbReference type="SUPFAM" id="SSF48403">
    <property type="entry name" value="Ankyrin repeat"/>
    <property type="match status" value="1"/>
</dbReference>